<dbReference type="EMBL" id="PDLM01000021">
    <property type="protein sequence ID" value="RDW57467.1"/>
    <property type="molecule type" value="Genomic_DNA"/>
</dbReference>
<evidence type="ECO:0000259" key="3">
    <source>
        <dbReference type="PROSITE" id="PS50837"/>
    </source>
</evidence>
<dbReference type="Proteomes" id="UP000256645">
    <property type="component" value="Unassembled WGS sequence"/>
</dbReference>
<proteinExistence type="predicted"/>
<dbReference type="Gene3D" id="3.40.50.300">
    <property type="entry name" value="P-loop containing nucleotide triphosphate hydrolases"/>
    <property type="match status" value="1"/>
</dbReference>
<dbReference type="AlphaFoldDB" id="A0A3D8Q702"/>
<dbReference type="PANTHER" id="PTHR10039">
    <property type="entry name" value="AMELOGENIN"/>
    <property type="match status" value="1"/>
</dbReference>
<evidence type="ECO:0000313" key="5">
    <source>
        <dbReference type="Proteomes" id="UP000256645"/>
    </source>
</evidence>
<dbReference type="PROSITE" id="PS50837">
    <property type="entry name" value="NACHT"/>
    <property type="match status" value="1"/>
</dbReference>
<keyword evidence="5" id="KW-1185">Reference proteome</keyword>
<comment type="caution">
    <text evidence="4">The sequence shown here is derived from an EMBL/GenBank/DDBJ whole genome shotgun (WGS) entry which is preliminary data.</text>
</comment>
<dbReference type="InterPro" id="IPR056693">
    <property type="entry name" value="DUF7791"/>
</dbReference>
<feature type="compositionally biased region" description="Basic residues" evidence="2">
    <location>
        <begin position="1097"/>
        <end position="1106"/>
    </location>
</feature>
<feature type="region of interest" description="Disordered" evidence="2">
    <location>
        <begin position="1083"/>
        <end position="1123"/>
    </location>
</feature>
<sequence length="1123" mass="126396">MDPLTALGLAANIAQVIDLGAKLISTTKEIADAGKSLSVGHLSNITSDLIDLNATLARQIKRDTTEGVESTEEQKSLLDLAEECNKVASEFIRALEDVTQSGDKKSRWGNVRSALRTVWNKDRFELVARQLGEYRGQLALRVLLLLNASQRQQDDNIALLHEGNKEIIEVISINCGVLQSAIDGIYEGEQARQQRDYAESERRHAETIAAILTTRDGNSTAITGPHYAPDNSRHVSRLTGMRTTTTYRQSASDGALRSEDPPNFKTTEFTGFTKTILDALHFRMINARCSAVLKAHRHSFQWIYHDPEARDKPWDNFSEWLKFGRGCYWINGKAGSGKSTLMKFLQEDQRTAGALRAWLGQSELVFGSFFFWYAGTALQKSQAGLLRSLLHDVLRRRPELVPVLFPDVCRSILANQLHDSLDLSYIELKKAFTTFVSSVPAGLKVFFLIDGIDEYEGDHNEISELISQATTSDSVKILISSRPIPACVQAFSACPTLRLQDLTRKDVEAYVQDRLGRNPLMQKLEIADKGATSQLIENITSKASGVLLWVVLVVRSLLNGLQDYDTTPDLLQKVDELPPDLERLYDHMIGSMSPQHRRQGSKMLQLVLRSTETHDDYPMTLLQLSFAEDEDYNKAIEARISALSIQEEDWRCESTEGRMRSRCCGLIEVQSNSISSDLNHSRSHVGFLHRTVVEFLRTDTIRAQLFALTEKTKFDVDQALLSSSLAEMKAKPPAPEWKGYESTAYYGMLRILSYERHMEDTRKVFHTLYLPELMNTMSCYWHDPELFPTPEMEIRATTEAANRTSHRLDLAYPESFLLFAASQCPQAHLQGLLEWHIPTASETDNHDAKRDLLEAYLLIQYLDEMQVPLRILVSQNIMACGGNPNHSISLASKGIWNFRWKDAVHRTGDWCLWEAVLHHSHSITKFDDKEILNFVQTGLAEAHCNILISMLDAGADVNRSIVVVSKSLNSSRAESFQFSAAEVVHAFLWRVWRGQALKDPPTTAKARAAAKSLRDRLAEKSCILESTMATLLSTSLEPPQASPNYSKARTNVKESIAKARGLQQHPDKPEQGLSPWVLHREALPVADDSARTSPKAHQLRRQKKQKNMNQRPKTPFIPSSGIY</sequence>
<dbReference type="Pfam" id="PF25053">
    <property type="entry name" value="DUF7791"/>
    <property type="match status" value="1"/>
</dbReference>
<dbReference type="STRING" id="1849047.A0A3D8Q702"/>
<dbReference type="InterPro" id="IPR056884">
    <property type="entry name" value="NPHP3-like_N"/>
</dbReference>
<keyword evidence="1" id="KW-0677">Repeat</keyword>
<dbReference type="SUPFAM" id="SSF52540">
    <property type="entry name" value="P-loop containing nucleoside triphosphate hydrolases"/>
    <property type="match status" value="1"/>
</dbReference>
<name>A0A3D8Q702_9HELO</name>
<gene>
    <name evidence="4" type="ORF">BP6252_13805</name>
</gene>
<dbReference type="OrthoDB" id="443402at2759"/>
<accession>A0A3D8Q702</accession>
<evidence type="ECO:0000313" key="4">
    <source>
        <dbReference type="EMBL" id="RDW57467.1"/>
    </source>
</evidence>
<dbReference type="Pfam" id="PF24883">
    <property type="entry name" value="NPHP3_N"/>
    <property type="match status" value="1"/>
</dbReference>
<protein>
    <recommendedName>
        <fullName evidence="3">NACHT domain-containing protein</fullName>
    </recommendedName>
</protein>
<organism evidence="4 5">
    <name type="scientific">Coleophoma cylindrospora</name>
    <dbReference type="NCBI Taxonomy" id="1849047"/>
    <lineage>
        <taxon>Eukaryota</taxon>
        <taxon>Fungi</taxon>
        <taxon>Dikarya</taxon>
        <taxon>Ascomycota</taxon>
        <taxon>Pezizomycotina</taxon>
        <taxon>Leotiomycetes</taxon>
        <taxon>Helotiales</taxon>
        <taxon>Dermateaceae</taxon>
        <taxon>Coleophoma</taxon>
    </lineage>
</organism>
<evidence type="ECO:0000256" key="2">
    <source>
        <dbReference type="SAM" id="MobiDB-lite"/>
    </source>
</evidence>
<dbReference type="InterPro" id="IPR027417">
    <property type="entry name" value="P-loop_NTPase"/>
</dbReference>
<evidence type="ECO:0000256" key="1">
    <source>
        <dbReference type="ARBA" id="ARBA00022737"/>
    </source>
</evidence>
<feature type="domain" description="NACHT" evidence="3">
    <location>
        <begin position="326"/>
        <end position="483"/>
    </location>
</feature>
<dbReference type="PANTHER" id="PTHR10039:SF5">
    <property type="entry name" value="NACHT DOMAIN-CONTAINING PROTEIN"/>
    <property type="match status" value="1"/>
</dbReference>
<dbReference type="InterPro" id="IPR007111">
    <property type="entry name" value="NACHT_NTPase"/>
</dbReference>
<reference evidence="4 5" key="1">
    <citation type="journal article" date="2018" name="IMA Fungus">
        <title>IMA Genome-F 9: Draft genome sequence of Annulohypoxylon stygium, Aspergillus mulundensis, Berkeleyomyces basicola (syn. Thielaviopsis basicola), Ceratocystis smalleyi, two Cercospora beticola strains, Coleophoma cylindrospora, Fusarium fracticaudum, Phialophora cf. hyalina, and Morchella septimelata.</title>
        <authorList>
            <person name="Wingfield B.D."/>
            <person name="Bills G.F."/>
            <person name="Dong Y."/>
            <person name="Huang W."/>
            <person name="Nel W.J."/>
            <person name="Swalarsk-Parry B.S."/>
            <person name="Vaghefi N."/>
            <person name="Wilken P.M."/>
            <person name="An Z."/>
            <person name="de Beer Z.W."/>
            <person name="De Vos L."/>
            <person name="Chen L."/>
            <person name="Duong T.A."/>
            <person name="Gao Y."/>
            <person name="Hammerbacher A."/>
            <person name="Kikkert J.R."/>
            <person name="Li Y."/>
            <person name="Li H."/>
            <person name="Li K."/>
            <person name="Li Q."/>
            <person name="Liu X."/>
            <person name="Ma X."/>
            <person name="Naidoo K."/>
            <person name="Pethybridge S.J."/>
            <person name="Sun J."/>
            <person name="Steenkamp E.T."/>
            <person name="van der Nest M.A."/>
            <person name="van Wyk S."/>
            <person name="Wingfield M.J."/>
            <person name="Xiong C."/>
            <person name="Yue Q."/>
            <person name="Zhang X."/>
        </authorList>
    </citation>
    <scope>NUCLEOTIDE SEQUENCE [LARGE SCALE GENOMIC DNA]</scope>
    <source>
        <strain evidence="4 5">BP6252</strain>
    </source>
</reference>